<evidence type="ECO:0000259" key="3">
    <source>
        <dbReference type="PROSITE" id="PS51186"/>
    </source>
</evidence>
<dbReference type="PANTHER" id="PTHR10545">
    <property type="entry name" value="DIAMINE N-ACETYLTRANSFERASE"/>
    <property type="match status" value="1"/>
</dbReference>
<dbReference type="EMBL" id="BMFA01000011">
    <property type="protein sequence ID" value="GGB58512.1"/>
    <property type="molecule type" value="Genomic_DNA"/>
</dbReference>
<name>A0A916TPN9_9HYPH</name>
<dbReference type="RefSeq" id="WP_150496797.1">
    <property type="nucleotide sequence ID" value="NZ_BMFA01000011.1"/>
</dbReference>
<dbReference type="Proteomes" id="UP000605148">
    <property type="component" value="Unassembled WGS sequence"/>
</dbReference>
<comment type="caution">
    <text evidence="4">The sequence shown here is derived from an EMBL/GenBank/DDBJ whole genome shotgun (WGS) entry which is preliminary data.</text>
</comment>
<evidence type="ECO:0000313" key="4">
    <source>
        <dbReference type="EMBL" id="GGB58512.1"/>
    </source>
</evidence>
<dbReference type="PANTHER" id="PTHR10545:SF42">
    <property type="entry name" value="ACETYLTRANSFERASE"/>
    <property type="match status" value="1"/>
</dbReference>
<dbReference type="SUPFAM" id="SSF55729">
    <property type="entry name" value="Acyl-CoA N-acyltransferases (Nat)"/>
    <property type="match status" value="1"/>
</dbReference>
<gene>
    <name evidence="4" type="ORF">GCM10011316_33240</name>
</gene>
<dbReference type="InterPro" id="IPR000182">
    <property type="entry name" value="GNAT_dom"/>
</dbReference>
<dbReference type="Pfam" id="PF00583">
    <property type="entry name" value="Acetyltransf_1"/>
    <property type="match status" value="1"/>
</dbReference>
<evidence type="ECO:0000256" key="1">
    <source>
        <dbReference type="ARBA" id="ARBA00022679"/>
    </source>
</evidence>
<dbReference type="InterPro" id="IPR051016">
    <property type="entry name" value="Diverse_Substrate_AcTransf"/>
</dbReference>
<organism evidence="4 5">
    <name type="scientific">Roseibium aquae</name>
    <dbReference type="NCBI Taxonomy" id="1323746"/>
    <lineage>
        <taxon>Bacteria</taxon>
        <taxon>Pseudomonadati</taxon>
        <taxon>Pseudomonadota</taxon>
        <taxon>Alphaproteobacteria</taxon>
        <taxon>Hyphomicrobiales</taxon>
        <taxon>Stappiaceae</taxon>
        <taxon>Roseibium</taxon>
    </lineage>
</organism>
<dbReference type="PROSITE" id="PS51186">
    <property type="entry name" value="GNAT"/>
    <property type="match status" value="1"/>
</dbReference>
<protein>
    <submittedName>
        <fullName evidence="4">GCN5 family N-acetyltransferase</fullName>
    </submittedName>
</protein>
<reference evidence="4" key="2">
    <citation type="submission" date="2020-09" db="EMBL/GenBank/DDBJ databases">
        <authorList>
            <person name="Sun Q."/>
            <person name="Zhou Y."/>
        </authorList>
    </citation>
    <scope>NUCLEOTIDE SEQUENCE</scope>
    <source>
        <strain evidence="4">CGMCC 1.12426</strain>
    </source>
</reference>
<keyword evidence="5" id="KW-1185">Reference proteome</keyword>
<keyword evidence="1" id="KW-0808">Transferase</keyword>
<dbReference type="Gene3D" id="3.40.630.30">
    <property type="match status" value="1"/>
</dbReference>
<dbReference type="OrthoDB" id="9805924at2"/>
<feature type="domain" description="N-acetyltransferase" evidence="3">
    <location>
        <begin position="4"/>
        <end position="148"/>
    </location>
</feature>
<dbReference type="InterPro" id="IPR016181">
    <property type="entry name" value="Acyl_CoA_acyltransferase"/>
</dbReference>
<reference evidence="4" key="1">
    <citation type="journal article" date="2014" name="Int. J. Syst. Evol. Microbiol.">
        <title>Complete genome sequence of Corynebacterium casei LMG S-19264T (=DSM 44701T), isolated from a smear-ripened cheese.</title>
        <authorList>
            <consortium name="US DOE Joint Genome Institute (JGI-PGF)"/>
            <person name="Walter F."/>
            <person name="Albersmeier A."/>
            <person name="Kalinowski J."/>
            <person name="Ruckert C."/>
        </authorList>
    </citation>
    <scope>NUCLEOTIDE SEQUENCE</scope>
    <source>
        <strain evidence="4">CGMCC 1.12426</strain>
    </source>
</reference>
<proteinExistence type="predicted"/>
<keyword evidence="2" id="KW-0012">Acyltransferase</keyword>
<dbReference type="CDD" id="cd04301">
    <property type="entry name" value="NAT_SF"/>
    <property type="match status" value="1"/>
</dbReference>
<accession>A0A916TPN9</accession>
<sequence length="148" mass="16841">MPDFIIRRIEPADRAGWNRLWQDYLVFYKADLSGETTGDLFRRLVGQGGHEGLVAVRGDELIGFAHYVFQPVTFDTALNCYLEDLYVAPDARGSGAAHQLIEAVYRAADDEPEASGKVYWLTETHNARARKLYDRVGVLTDMIRYQRV</sequence>
<evidence type="ECO:0000313" key="5">
    <source>
        <dbReference type="Proteomes" id="UP000605148"/>
    </source>
</evidence>
<evidence type="ECO:0000256" key="2">
    <source>
        <dbReference type="ARBA" id="ARBA00023315"/>
    </source>
</evidence>
<dbReference type="GO" id="GO:0008080">
    <property type="term" value="F:N-acetyltransferase activity"/>
    <property type="evidence" value="ECO:0007669"/>
    <property type="project" value="TreeGrafter"/>
</dbReference>
<dbReference type="AlphaFoldDB" id="A0A916TPN9"/>